<proteinExistence type="predicted"/>
<dbReference type="InterPro" id="IPR036397">
    <property type="entry name" value="RNaseH_sf"/>
</dbReference>
<dbReference type="AlphaFoldDB" id="A0A660HNY0"/>
<dbReference type="NCBIfam" id="NF033516">
    <property type="entry name" value="transpos_IS3"/>
    <property type="match status" value="1"/>
</dbReference>
<dbReference type="PROSITE" id="PS50994">
    <property type="entry name" value="INTEGRASE"/>
    <property type="match status" value="1"/>
</dbReference>
<dbReference type="RefSeq" id="WP_121464203.1">
    <property type="nucleotide sequence ID" value="NZ_CP025121.1"/>
</dbReference>
<evidence type="ECO:0000313" key="4">
    <source>
        <dbReference type="Proteomes" id="UP000272462"/>
    </source>
</evidence>
<dbReference type="InterPro" id="IPR025948">
    <property type="entry name" value="HTH-like_dom"/>
</dbReference>
<dbReference type="Gene3D" id="3.30.420.10">
    <property type="entry name" value="Ribonuclease H-like superfamily/Ribonuclease H"/>
    <property type="match status" value="1"/>
</dbReference>
<dbReference type="SUPFAM" id="SSF53098">
    <property type="entry name" value="Ribonuclease H-like"/>
    <property type="match status" value="1"/>
</dbReference>
<dbReference type="EMBL" id="CP025121">
    <property type="protein sequence ID" value="AYJ01506.1"/>
    <property type="molecule type" value="Genomic_DNA"/>
</dbReference>
<dbReference type="Pfam" id="PF00665">
    <property type="entry name" value="rve"/>
    <property type="match status" value="1"/>
</dbReference>
<sequence length="402" mass="48580">MVLPLKKKKYYDFETKLKVILARQQGISIKIIQKKFKIVSVKQIYRWVKWFHNKEFHRLQQKRGHNYKHKTSINLNPHNNEIKEIKNKIKTIFQLKKQNFKNACLNIIYRYQNKFSFNKIIKWLGISKNSYYRWLEQKEQPPFLTNLDIQIQKICLQNKYYNNAGESFFVWGYRRVYQELLNQNLKVNPKTVYLKMKEMYLLCQTRKNRYLKRHNKNNYIPLSQLNLLKNNFQATQPYQKLCADFTYLLYEKNQILYLSVIMDLYNREIVSYYLSTKRNTNLVLISLNQLPNLKKPALFHSDQGAEYTAKIIQTTLQEKNLIPSFSEKGSPSQNACIEAFFANFKCETVYLEKSKKLTKKRLTQIVNAFIKKYNSQRRIKYLNYLSPYQFKYQKENQQNALK</sequence>
<name>A0A660HNY0_ZIZJU</name>
<dbReference type="InterPro" id="IPR009057">
    <property type="entry name" value="Homeodomain-like_sf"/>
</dbReference>
<accession>A0A660HNY0</accession>
<dbReference type="InterPro" id="IPR012337">
    <property type="entry name" value="RNaseH-like_sf"/>
</dbReference>
<dbReference type="PANTHER" id="PTHR46889">
    <property type="entry name" value="TRANSPOSASE INSF FOR INSERTION SEQUENCE IS3B-RELATED"/>
    <property type="match status" value="1"/>
</dbReference>
<dbReference type="OrthoDB" id="384142at2"/>
<organism evidence="3 4">
    <name type="scientific">Ziziphus jujuba witches'-broom phytoplasma</name>
    <dbReference type="NCBI Taxonomy" id="135727"/>
    <lineage>
        <taxon>Bacteria</taxon>
        <taxon>Bacillati</taxon>
        <taxon>Mycoplasmatota</taxon>
        <taxon>Mollicutes</taxon>
        <taxon>Acholeplasmatales</taxon>
        <taxon>Acholeplasmataceae</taxon>
        <taxon>Candidatus Phytoplasma</taxon>
        <taxon>16SrV (Elm yellows group)</taxon>
    </lineage>
</organism>
<dbReference type="InterPro" id="IPR001584">
    <property type="entry name" value="Integrase_cat-core"/>
</dbReference>
<evidence type="ECO:0000256" key="1">
    <source>
        <dbReference type="ARBA" id="ARBA00002286"/>
    </source>
</evidence>
<dbReference type="GO" id="GO:0003676">
    <property type="term" value="F:nucleic acid binding"/>
    <property type="evidence" value="ECO:0007669"/>
    <property type="project" value="InterPro"/>
</dbReference>
<evidence type="ECO:0000259" key="2">
    <source>
        <dbReference type="PROSITE" id="PS50994"/>
    </source>
</evidence>
<dbReference type="GO" id="GO:0015074">
    <property type="term" value="P:DNA integration"/>
    <property type="evidence" value="ECO:0007669"/>
    <property type="project" value="InterPro"/>
</dbReference>
<dbReference type="Pfam" id="PF13518">
    <property type="entry name" value="HTH_28"/>
    <property type="match status" value="1"/>
</dbReference>
<comment type="function">
    <text evidence="1">Involved in the transposition of the insertion sequence.</text>
</comment>
<dbReference type="KEGG" id="pzi:CWO85_03320"/>
<reference evidence="3 4" key="1">
    <citation type="journal article" date="2018" name="BMC Genomics">
        <title>Comparative genome analysis of jujube witches'-broom Phytoplasma, an obligate pathogen that causes jujube witches'-broom disease.</title>
        <authorList>
            <person name="Wang J."/>
            <person name="Song L."/>
            <person name="Jiao Q."/>
            <person name="Yang S."/>
            <person name="Gao R."/>
            <person name="Lu X."/>
            <person name="Zhou G."/>
        </authorList>
    </citation>
    <scope>NUCLEOTIDE SEQUENCE [LARGE SCALE GENOMIC DNA]</scope>
    <source>
        <strain evidence="3">Jwb-nky</strain>
    </source>
</reference>
<dbReference type="Pfam" id="PF13276">
    <property type="entry name" value="HTH_21"/>
    <property type="match status" value="1"/>
</dbReference>
<dbReference type="InterPro" id="IPR048020">
    <property type="entry name" value="Transpos_IS3"/>
</dbReference>
<dbReference type="PANTHER" id="PTHR46889:SF5">
    <property type="entry name" value="INTEGRASE PROTEIN"/>
    <property type="match status" value="1"/>
</dbReference>
<dbReference type="SUPFAM" id="SSF46689">
    <property type="entry name" value="Homeodomain-like"/>
    <property type="match status" value="1"/>
</dbReference>
<feature type="domain" description="Integrase catalytic" evidence="2">
    <location>
        <begin position="233"/>
        <end position="395"/>
    </location>
</feature>
<dbReference type="InterPro" id="IPR050900">
    <property type="entry name" value="Transposase_IS3/IS150/IS904"/>
</dbReference>
<gene>
    <name evidence="3" type="ORF">CWO85_03320</name>
</gene>
<dbReference type="InterPro" id="IPR055247">
    <property type="entry name" value="InsJ-like_HTH"/>
</dbReference>
<protein>
    <submittedName>
        <fullName evidence="3">Integrase</fullName>
    </submittedName>
</protein>
<keyword evidence="4" id="KW-1185">Reference proteome</keyword>
<evidence type="ECO:0000313" key="3">
    <source>
        <dbReference type="EMBL" id="AYJ01506.1"/>
    </source>
</evidence>
<dbReference type="Proteomes" id="UP000272462">
    <property type="component" value="Chromosome"/>
</dbReference>